<dbReference type="InterPro" id="IPR026881">
    <property type="entry name" value="WYL_dom"/>
</dbReference>
<proteinExistence type="predicted"/>
<dbReference type="InterPro" id="IPR051534">
    <property type="entry name" value="CBASS_pafABC_assoc_protein"/>
</dbReference>
<dbReference type="EMBL" id="CP001896">
    <property type="protein sequence ID" value="ADC61007.1"/>
    <property type="molecule type" value="Genomic_DNA"/>
</dbReference>
<dbReference type="KEGG" id="alv:Alvin_0035"/>
<keyword evidence="4" id="KW-1185">Reference proteome</keyword>
<dbReference type="PROSITE" id="PS52050">
    <property type="entry name" value="WYL"/>
    <property type="match status" value="1"/>
</dbReference>
<accession>D3RUV8</accession>
<dbReference type="OrthoDB" id="8595817at2"/>
<protein>
    <submittedName>
        <fullName evidence="3">Transcriptional factor</fullName>
    </submittedName>
</protein>
<dbReference type="InterPro" id="IPR057727">
    <property type="entry name" value="WCX_dom"/>
</dbReference>
<dbReference type="HOGENOM" id="CLU_041141_0_1_6"/>
<dbReference type="Proteomes" id="UP000001441">
    <property type="component" value="Chromosome"/>
</dbReference>
<evidence type="ECO:0000259" key="1">
    <source>
        <dbReference type="Pfam" id="PF13280"/>
    </source>
</evidence>
<dbReference type="RefSeq" id="WP_012969283.1">
    <property type="nucleotide sequence ID" value="NC_013851.1"/>
</dbReference>
<organism evidence="3 4">
    <name type="scientific">Allochromatium vinosum (strain ATCC 17899 / DSM 180 / NBRC 103801 / NCIMB 10441 / D)</name>
    <name type="common">Chromatium vinosum</name>
    <dbReference type="NCBI Taxonomy" id="572477"/>
    <lineage>
        <taxon>Bacteria</taxon>
        <taxon>Pseudomonadati</taxon>
        <taxon>Pseudomonadota</taxon>
        <taxon>Gammaproteobacteria</taxon>
        <taxon>Chromatiales</taxon>
        <taxon>Chromatiaceae</taxon>
        <taxon>Allochromatium</taxon>
    </lineage>
</organism>
<dbReference type="Pfam" id="PF25583">
    <property type="entry name" value="WCX"/>
    <property type="match status" value="1"/>
</dbReference>
<dbReference type="Pfam" id="PF13280">
    <property type="entry name" value="WYL"/>
    <property type="match status" value="1"/>
</dbReference>
<evidence type="ECO:0000313" key="4">
    <source>
        <dbReference type="Proteomes" id="UP000001441"/>
    </source>
</evidence>
<dbReference type="eggNOG" id="COG2378">
    <property type="taxonomic scope" value="Bacteria"/>
</dbReference>
<feature type="domain" description="WCX" evidence="2">
    <location>
        <begin position="250"/>
        <end position="330"/>
    </location>
</feature>
<dbReference type="PANTHER" id="PTHR34580">
    <property type="match status" value="1"/>
</dbReference>
<dbReference type="STRING" id="572477.Alvin_0035"/>
<reference evidence="3 4" key="1">
    <citation type="journal article" date="2011" name="Stand. Genomic Sci.">
        <title>Complete genome sequence of Allochromatium vinosum DSM 180(T).</title>
        <authorList>
            <person name="Weissgerber T."/>
            <person name="Zigann R."/>
            <person name="Bruce D."/>
            <person name="Chang Y.J."/>
            <person name="Detter J.C."/>
            <person name="Han C."/>
            <person name="Hauser L."/>
            <person name="Jeffries C.D."/>
            <person name="Land M."/>
            <person name="Munk A.C."/>
            <person name="Tapia R."/>
            <person name="Dahl C."/>
        </authorList>
    </citation>
    <scope>NUCLEOTIDE SEQUENCE [LARGE SCALE GENOMIC DNA]</scope>
    <source>
        <strain evidence="4">ATCC 17899 / DSM 180 / NBRC 103801 / NCIMB 10441 / D</strain>
    </source>
</reference>
<evidence type="ECO:0000313" key="3">
    <source>
        <dbReference type="EMBL" id="ADC61007.1"/>
    </source>
</evidence>
<evidence type="ECO:0000259" key="2">
    <source>
        <dbReference type="Pfam" id="PF25583"/>
    </source>
</evidence>
<sequence length="334" mass="37502">MSAAHLSRIERLKQLEACLPIEGRAERCPDVGCLLDRIGGIYGGASESATRRALQRDLKELVCDGRIAIVNPNGKPLRYRRLMDDPDDDPAVWDWLWQQVLTQAGATLTRRQLDRVWRHLLTTTDGPRLDESRLRILPDTLRLQPVELHDGVLRAVIQALIQRRVLRVHYLKPTGERRESDLHPQALMQRGPIPYLFALKDDEAEPIRLYALHRMTRAELLPEVEARVADGFDLDAAIADGRADFGAGETIALELRVRGYLAELLRVCPLAPGQRIEDEPPDSDFEQRVSAQVPSTGQLLRWLLGAGDNLEVVAPPDLRRIVAAQTRKAAALYG</sequence>
<gene>
    <name evidence="3" type="ordered locus">Alvin_0035</name>
</gene>
<name>D3RUV8_ALLVD</name>
<dbReference type="AlphaFoldDB" id="D3RUV8"/>
<dbReference type="PANTHER" id="PTHR34580:SF1">
    <property type="entry name" value="PROTEIN PAFC"/>
    <property type="match status" value="1"/>
</dbReference>
<feature type="domain" description="WYL" evidence="1">
    <location>
        <begin position="152"/>
        <end position="219"/>
    </location>
</feature>